<feature type="transmembrane region" description="Helical" evidence="8">
    <location>
        <begin position="38"/>
        <end position="57"/>
    </location>
</feature>
<feature type="transmembrane region" description="Helical" evidence="8">
    <location>
        <begin position="173"/>
        <end position="191"/>
    </location>
</feature>
<evidence type="ECO:0008006" key="10">
    <source>
        <dbReference type="Google" id="ProtNLM"/>
    </source>
</evidence>
<dbReference type="PROSITE" id="PS00221">
    <property type="entry name" value="MIP"/>
    <property type="match status" value="1"/>
</dbReference>
<dbReference type="GO" id="GO:0015254">
    <property type="term" value="F:glycerol channel activity"/>
    <property type="evidence" value="ECO:0007669"/>
    <property type="project" value="TreeGrafter"/>
</dbReference>
<evidence type="ECO:0000313" key="9">
    <source>
        <dbReference type="EMBL" id="CAE2337983.1"/>
    </source>
</evidence>
<name>A0A7S4PLA7_9EUKA</name>
<reference evidence="9" key="1">
    <citation type="submission" date="2021-01" db="EMBL/GenBank/DDBJ databases">
        <authorList>
            <person name="Corre E."/>
            <person name="Pelletier E."/>
            <person name="Niang G."/>
            <person name="Scheremetjew M."/>
            <person name="Finn R."/>
            <person name="Kale V."/>
            <person name="Holt S."/>
            <person name="Cochrane G."/>
            <person name="Meng A."/>
            <person name="Brown T."/>
            <person name="Cohen L."/>
        </authorList>
    </citation>
    <scope>NUCLEOTIDE SEQUENCE</scope>
    <source>
        <strain evidence="9">SoJaBio B1-5/56/2</strain>
    </source>
</reference>
<evidence type="ECO:0000256" key="3">
    <source>
        <dbReference type="ARBA" id="ARBA00022448"/>
    </source>
</evidence>
<dbReference type="EMBL" id="HBKR01038273">
    <property type="protein sequence ID" value="CAE2337983.1"/>
    <property type="molecule type" value="Transcribed_RNA"/>
</dbReference>
<accession>A0A7S4PLA7</accession>
<gene>
    <name evidence="9" type="ORF">NAES01612_LOCUS24992</name>
</gene>
<keyword evidence="4 7" id="KW-0812">Transmembrane</keyword>
<protein>
    <recommendedName>
        <fullName evidence="10">Aquaporin</fullName>
    </recommendedName>
</protein>
<dbReference type="AlphaFoldDB" id="A0A7S4PLA7"/>
<evidence type="ECO:0000256" key="8">
    <source>
        <dbReference type="SAM" id="Phobius"/>
    </source>
</evidence>
<evidence type="ECO:0000256" key="4">
    <source>
        <dbReference type="ARBA" id="ARBA00022692"/>
    </source>
</evidence>
<proteinExistence type="inferred from homology"/>
<sequence>MPVWFWAFIAELIGSLLLVYFGTGVVASAVLTGSQAGIWQVAVVWGIGVSIAIYGTADVSGAHLNPAVSIAMSVFRSRGFCYRLLPIYLTAQFLGSFLAGFLVYATFYPIIDHYETLNDITRGSCESVQTAQFFGEYFPNPGGAGSWYGTQTLEYAFCTEEVTDGSIISPGHCLWLETLSTAILMFVILTVTDPYNTAIDAKMAPFLIGFTVAANISIFSCIQLGMNPARDFGPRLAALCLGWGSIAIPGPQNGFWVYILGPIFGAFLGALVHDMLLPRAVVEKAKERCQAQTREVELDSLA</sequence>
<evidence type="ECO:0000256" key="7">
    <source>
        <dbReference type="RuleBase" id="RU000477"/>
    </source>
</evidence>
<dbReference type="InterPro" id="IPR000425">
    <property type="entry name" value="MIP"/>
</dbReference>
<dbReference type="PANTHER" id="PTHR43829:SF9">
    <property type="entry name" value="AQUAPORIN-9"/>
    <property type="match status" value="1"/>
</dbReference>
<dbReference type="PANTHER" id="PTHR43829">
    <property type="entry name" value="AQUAPORIN OR AQUAGLYCEROPORIN RELATED"/>
    <property type="match status" value="1"/>
</dbReference>
<dbReference type="PRINTS" id="PR00783">
    <property type="entry name" value="MINTRINSICP"/>
</dbReference>
<dbReference type="Pfam" id="PF00230">
    <property type="entry name" value="MIP"/>
    <property type="match status" value="1"/>
</dbReference>
<dbReference type="GO" id="GO:0005886">
    <property type="term" value="C:plasma membrane"/>
    <property type="evidence" value="ECO:0007669"/>
    <property type="project" value="TreeGrafter"/>
</dbReference>
<feature type="transmembrane region" description="Helical" evidence="8">
    <location>
        <begin position="85"/>
        <end position="107"/>
    </location>
</feature>
<dbReference type="GO" id="GO:0015250">
    <property type="term" value="F:water channel activity"/>
    <property type="evidence" value="ECO:0007669"/>
    <property type="project" value="TreeGrafter"/>
</dbReference>
<keyword evidence="6 8" id="KW-0472">Membrane</keyword>
<comment type="similarity">
    <text evidence="2 7">Belongs to the MIP/aquaporin (TC 1.A.8) family.</text>
</comment>
<evidence type="ECO:0000256" key="6">
    <source>
        <dbReference type="ARBA" id="ARBA00023136"/>
    </source>
</evidence>
<dbReference type="InterPro" id="IPR022357">
    <property type="entry name" value="MIP_CS"/>
</dbReference>
<evidence type="ECO:0000256" key="5">
    <source>
        <dbReference type="ARBA" id="ARBA00022989"/>
    </source>
</evidence>
<evidence type="ECO:0000256" key="1">
    <source>
        <dbReference type="ARBA" id="ARBA00004141"/>
    </source>
</evidence>
<dbReference type="Gene3D" id="1.20.1080.10">
    <property type="entry name" value="Glycerol uptake facilitator protein"/>
    <property type="match status" value="1"/>
</dbReference>
<dbReference type="InterPro" id="IPR050363">
    <property type="entry name" value="MIP/Aquaporin"/>
</dbReference>
<evidence type="ECO:0000256" key="2">
    <source>
        <dbReference type="ARBA" id="ARBA00006175"/>
    </source>
</evidence>
<dbReference type="InterPro" id="IPR023271">
    <property type="entry name" value="Aquaporin-like"/>
</dbReference>
<feature type="transmembrane region" description="Helical" evidence="8">
    <location>
        <begin position="6"/>
        <end position="31"/>
    </location>
</feature>
<organism evidence="9">
    <name type="scientific">Paramoeba aestuarina</name>
    <dbReference type="NCBI Taxonomy" id="180227"/>
    <lineage>
        <taxon>Eukaryota</taxon>
        <taxon>Amoebozoa</taxon>
        <taxon>Discosea</taxon>
        <taxon>Flabellinia</taxon>
        <taxon>Dactylopodida</taxon>
        <taxon>Paramoebidae</taxon>
        <taxon>Paramoeba</taxon>
    </lineage>
</organism>
<dbReference type="SUPFAM" id="SSF81338">
    <property type="entry name" value="Aquaporin-like"/>
    <property type="match status" value="1"/>
</dbReference>
<keyword evidence="3 7" id="KW-0813">Transport</keyword>
<comment type="subcellular location">
    <subcellularLocation>
        <location evidence="1">Membrane</location>
        <topology evidence="1">Multi-pass membrane protein</topology>
    </subcellularLocation>
</comment>
<keyword evidence="5 8" id="KW-1133">Transmembrane helix</keyword>
<feature type="transmembrane region" description="Helical" evidence="8">
    <location>
        <begin position="255"/>
        <end position="277"/>
    </location>
</feature>
<feature type="transmembrane region" description="Helical" evidence="8">
    <location>
        <begin position="203"/>
        <end position="225"/>
    </location>
</feature>